<comment type="similarity">
    <text evidence="1">Belongs to the vitamin-B12 dependent methionine synthase family.</text>
</comment>
<dbReference type="InterPro" id="IPR011005">
    <property type="entry name" value="Dihydropteroate_synth-like_sf"/>
</dbReference>
<evidence type="ECO:0000256" key="6">
    <source>
        <dbReference type="ARBA" id="ARBA00023285"/>
    </source>
</evidence>
<dbReference type="STRING" id="341036.SAMN05660649_01922"/>
<dbReference type="Proteomes" id="UP000199337">
    <property type="component" value="Unassembled WGS sequence"/>
</dbReference>
<evidence type="ECO:0000256" key="3">
    <source>
        <dbReference type="ARBA" id="ARBA00022628"/>
    </source>
</evidence>
<organism evidence="8 9">
    <name type="scientific">Desulfotruncus arcticus DSM 17038</name>
    <dbReference type="NCBI Taxonomy" id="1121424"/>
    <lineage>
        <taxon>Bacteria</taxon>
        <taxon>Bacillati</taxon>
        <taxon>Bacillota</taxon>
        <taxon>Clostridia</taxon>
        <taxon>Eubacteriales</taxon>
        <taxon>Desulfallaceae</taxon>
        <taxon>Desulfotruncus</taxon>
    </lineage>
</organism>
<name>A0A1I2SNH9_9FIRM</name>
<keyword evidence="4 8" id="KW-0808">Transferase</keyword>
<dbReference type="GO" id="GO:0046872">
    <property type="term" value="F:metal ion binding"/>
    <property type="evidence" value="ECO:0007669"/>
    <property type="project" value="UniProtKB-KW"/>
</dbReference>
<gene>
    <name evidence="8" type="ORF">SAMN05660649_01922</name>
</gene>
<dbReference type="Gene3D" id="3.20.20.20">
    <property type="entry name" value="Dihydropteroate synthase-like"/>
    <property type="match status" value="1"/>
</dbReference>
<dbReference type="RefSeq" id="WP_092471063.1">
    <property type="nucleotide sequence ID" value="NZ_FOOX01000006.1"/>
</dbReference>
<keyword evidence="3" id="KW-0846">Cobalamin</keyword>
<dbReference type="EMBL" id="FOOX01000006">
    <property type="protein sequence ID" value="SFG54320.1"/>
    <property type="molecule type" value="Genomic_DNA"/>
</dbReference>
<reference evidence="9" key="1">
    <citation type="submission" date="2016-10" db="EMBL/GenBank/DDBJ databases">
        <authorList>
            <person name="Varghese N."/>
            <person name="Submissions S."/>
        </authorList>
    </citation>
    <scope>NUCLEOTIDE SEQUENCE [LARGE SCALE GENOMIC DNA]</scope>
    <source>
        <strain evidence="9">DSM 17038</strain>
    </source>
</reference>
<sequence>MLIIGEKLNSAIPSVRELISKRDAAAVQDLALRQAQAGADYLDINTAHGDELLDMEWLVQKVQEVTDVPLCIDSTSALAIQKGLEAVKGDKNKVLINSISLEKNRLEGVLPLVLEYKCPVIGLTVDDNGIPKTAQERIILAERLVEILTKNDYDLTQLYIDPLVLPLAVDHTNAAMFFQCLTNIKQKFNVKTVSGLSNISFNMPQRKIINRYFLAICMAFGMDAAILDPLDGKIMTAVTTTNALLGNDRFSKNFLKAYRKDALVD</sequence>
<dbReference type="GO" id="GO:0031419">
    <property type="term" value="F:cobalamin binding"/>
    <property type="evidence" value="ECO:0007669"/>
    <property type="project" value="UniProtKB-KW"/>
</dbReference>
<dbReference type="NCBIfam" id="NF005719">
    <property type="entry name" value="PRK07535.1"/>
    <property type="match status" value="1"/>
</dbReference>
<dbReference type="PANTHER" id="PTHR45833:SF1">
    <property type="entry name" value="METHIONINE SYNTHASE"/>
    <property type="match status" value="1"/>
</dbReference>
<feature type="domain" description="Pterin-binding" evidence="7">
    <location>
        <begin position="1"/>
        <end position="245"/>
    </location>
</feature>
<evidence type="ECO:0000259" key="7">
    <source>
        <dbReference type="PROSITE" id="PS50972"/>
    </source>
</evidence>
<dbReference type="PROSITE" id="PS50972">
    <property type="entry name" value="PTERIN_BINDING"/>
    <property type="match status" value="1"/>
</dbReference>
<dbReference type="GO" id="GO:0008705">
    <property type="term" value="F:methionine synthase activity"/>
    <property type="evidence" value="ECO:0007669"/>
    <property type="project" value="TreeGrafter"/>
</dbReference>
<evidence type="ECO:0000256" key="4">
    <source>
        <dbReference type="ARBA" id="ARBA00022679"/>
    </source>
</evidence>
<dbReference type="SUPFAM" id="SSF51717">
    <property type="entry name" value="Dihydropteroate synthetase-like"/>
    <property type="match status" value="1"/>
</dbReference>
<dbReference type="Pfam" id="PF00809">
    <property type="entry name" value="Pterin_bind"/>
    <property type="match status" value="1"/>
</dbReference>
<dbReference type="InterPro" id="IPR000489">
    <property type="entry name" value="Pterin-binding_dom"/>
</dbReference>
<evidence type="ECO:0000313" key="9">
    <source>
        <dbReference type="Proteomes" id="UP000199337"/>
    </source>
</evidence>
<dbReference type="InterPro" id="IPR050554">
    <property type="entry name" value="Met_Synthase/Corrinoid"/>
</dbReference>
<keyword evidence="5" id="KW-0479">Metal-binding</keyword>
<keyword evidence="9" id="KW-1185">Reference proteome</keyword>
<dbReference type="GO" id="GO:0046653">
    <property type="term" value="P:tetrahydrofolate metabolic process"/>
    <property type="evidence" value="ECO:0007669"/>
    <property type="project" value="TreeGrafter"/>
</dbReference>
<protein>
    <submittedName>
        <fullName evidence="8">5-methyltetrahydrofolate--homocysteine methyltransferase</fullName>
    </submittedName>
</protein>
<proteinExistence type="inferred from homology"/>
<evidence type="ECO:0000256" key="2">
    <source>
        <dbReference type="ARBA" id="ARBA00022603"/>
    </source>
</evidence>
<dbReference type="AlphaFoldDB" id="A0A1I2SNH9"/>
<dbReference type="OrthoDB" id="358252at2"/>
<dbReference type="GO" id="GO:0005829">
    <property type="term" value="C:cytosol"/>
    <property type="evidence" value="ECO:0007669"/>
    <property type="project" value="TreeGrafter"/>
</dbReference>
<dbReference type="GO" id="GO:0032259">
    <property type="term" value="P:methylation"/>
    <property type="evidence" value="ECO:0007669"/>
    <property type="project" value="UniProtKB-KW"/>
</dbReference>
<evidence type="ECO:0000313" key="8">
    <source>
        <dbReference type="EMBL" id="SFG54320.1"/>
    </source>
</evidence>
<keyword evidence="2 8" id="KW-0489">Methyltransferase</keyword>
<evidence type="ECO:0000256" key="1">
    <source>
        <dbReference type="ARBA" id="ARBA00010398"/>
    </source>
</evidence>
<dbReference type="GO" id="GO:0050667">
    <property type="term" value="P:homocysteine metabolic process"/>
    <property type="evidence" value="ECO:0007669"/>
    <property type="project" value="TreeGrafter"/>
</dbReference>
<keyword evidence="6" id="KW-0170">Cobalt</keyword>
<evidence type="ECO:0000256" key="5">
    <source>
        <dbReference type="ARBA" id="ARBA00022723"/>
    </source>
</evidence>
<dbReference type="PANTHER" id="PTHR45833">
    <property type="entry name" value="METHIONINE SYNTHASE"/>
    <property type="match status" value="1"/>
</dbReference>
<accession>A0A1I2SNH9</accession>